<feature type="domain" description="Rap1a immunity protein" evidence="2">
    <location>
        <begin position="23"/>
        <end position="123"/>
    </location>
</feature>
<name>A0A1C3XBI9_9HYPH</name>
<sequence>MKLTILAAAAALFATGANAMMAQDLAGNCKSSITLAGNYVMGFMEKWRWDEVVFDSVVKMGMKDEQLFNIARESIVGKFCIPKGANVAHAIVIGCDWVTTHPEKGTWPAERSLMAAYNAAWPCDGS</sequence>
<dbReference type="Pfam" id="PF18602">
    <property type="entry name" value="Rap1a"/>
    <property type="match status" value="1"/>
</dbReference>
<feature type="chain" id="PRO_5008686400" description="Rap1a immunity protein domain-containing protein" evidence="1">
    <location>
        <begin position="20"/>
        <end position="126"/>
    </location>
</feature>
<keyword evidence="1" id="KW-0732">Signal</keyword>
<reference evidence="4" key="1">
    <citation type="submission" date="2016-08" db="EMBL/GenBank/DDBJ databases">
        <authorList>
            <person name="Varghese N."/>
            <person name="Submissions Spin"/>
        </authorList>
    </citation>
    <scope>NUCLEOTIDE SEQUENCE [LARGE SCALE GENOMIC DNA]</scope>
    <source>
        <strain evidence="4">HAMBI 2971</strain>
    </source>
</reference>
<protein>
    <recommendedName>
        <fullName evidence="2">Rap1a immunity protein domain-containing protein</fullName>
    </recommendedName>
</protein>
<keyword evidence="4" id="KW-1185">Reference proteome</keyword>
<dbReference type="RefSeq" id="WP_092856509.1">
    <property type="nucleotide sequence ID" value="NZ_FMAH01000077.1"/>
</dbReference>
<dbReference type="AlphaFoldDB" id="A0A1C3XBI9"/>
<evidence type="ECO:0000313" key="4">
    <source>
        <dbReference type="Proteomes" id="UP000199435"/>
    </source>
</evidence>
<organism evidence="3 4">
    <name type="scientific">Rhizobium miluonense</name>
    <dbReference type="NCBI Taxonomy" id="411945"/>
    <lineage>
        <taxon>Bacteria</taxon>
        <taxon>Pseudomonadati</taxon>
        <taxon>Pseudomonadota</taxon>
        <taxon>Alphaproteobacteria</taxon>
        <taxon>Hyphomicrobiales</taxon>
        <taxon>Rhizobiaceae</taxon>
        <taxon>Rhizobium/Agrobacterium group</taxon>
        <taxon>Rhizobium</taxon>
    </lineage>
</organism>
<gene>
    <name evidence="3" type="ORF">GA0061102_10778</name>
</gene>
<accession>A0A1C3XBI9</accession>
<dbReference type="OrthoDB" id="8370154at2"/>
<dbReference type="Proteomes" id="UP000199435">
    <property type="component" value="Unassembled WGS sequence"/>
</dbReference>
<evidence type="ECO:0000259" key="2">
    <source>
        <dbReference type="Pfam" id="PF18602"/>
    </source>
</evidence>
<dbReference type="InterPro" id="IPR041238">
    <property type="entry name" value="Rap1a"/>
</dbReference>
<proteinExistence type="predicted"/>
<dbReference type="EMBL" id="FMAH01000077">
    <property type="protein sequence ID" value="SCB49650.1"/>
    <property type="molecule type" value="Genomic_DNA"/>
</dbReference>
<evidence type="ECO:0000313" key="3">
    <source>
        <dbReference type="EMBL" id="SCB49650.1"/>
    </source>
</evidence>
<evidence type="ECO:0000256" key="1">
    <source>
        <dbReference type="SAM" id="SignalP"/>
    </source>
</evidence>
<feature type="signal peptide" evidence="1">
    <location>
        <begin position="1"/>
        <end position="19"/>
    </location>
</feature>